<evidence type="ECO:0000313" key="2">
    <source>
        <dbReference type="Proteomes" id="UP000830552"/>
    </source>
</evidence>
<dbReference type="Proteomes" id="UP000830552">
    <property type="component" value="Chromosome"/>
</dbReference>
<accession>A0ABY4K9G5</accession>
<sequence>MLNTTITSFNELNKWLSDNFYFEDGHILSIKENPLEIIVGYNTKANYKANSERHILSFKITSSNIIEWNFDKKSALLGEDNYIESIESIEVEHGICLEFFTPAIIRLTAENLVIEEQELIKTTFKPWVSDKEIFLTSDLYEIPKPEFWKQKLNKYGHHISFRYYAGDERLPNQVPYPDYQGYFIQLTDKIKHTQEGIFLKHLQIVNGKLNLSFENKDDELKNVWNNLTLILANFPNAKIHCGNCEFTGTQWKQYLSDKVLPTIE</sequence>
<evidence type="ECO:0000313" key="1">
    <source>
        <dbReference type="EMBL" id="UPQ77424.1"/>
    </source>
</evidence>
<name>A0ABY4K9G5_9FLAO</name>
<organism evidence="1 2">
    <name type="scientific">Chryseobacterium nepalense</name>
    <dbReference type="NCBI Taxonomy" id="1854498"/>
    <lineage>
        <taxon>Bacteria</taxon>
        <taxon>Pseudomonadati</taxon>
        <taxon>Bacteroidota</taxon>
        <taxon>Flavobacteriia</taxon>
        <taxon>Flavobacteriales</taxon>
        <taxon>Weeksellaceae</taxon>
        <taxon>Chryseobacterium group</taxon>
        <taxon>Chryseobacterium</taxon>
    </lineage>
</organism>
<dbReference type="EMBL" id="CP096203">
    <property type="protein sequence ID" value="UPQ77424.1"/>
    <property type="molecule type" value="Genomic_DNA"/>
</dbReference>
<keyword evidence="2" id="KW-1185">Reference proteome</keyword>
<protein>
    <submittedName>
        <fullName evidence="1">Metallophosphoesterase</fullName>
    </submittedName>
</protein>
<reference evidence="1" key="1">
    <citation type="submission" date="2022-04" db="EMBL/GenBank/DDBJ databases">
        <title>Evolutionary, genomic, and biogeographic characterization of Chryseobacterium nepalense represented by a plastic-degrading bacterium AC3.</title>
        <authorList>
            <person name="Yin Z."/>
            <person name="Liu X."/>
            <person name="Wang D."/>
            <person name="Xie Z."/>
        </authorList>
    </citation>
    <scope>NUCLEOTIDE SEQUENCE</scope>
    <source>
        <strain evidence="1">AC3</strain>
    </source>
</reference>
<dbReference type="RefSeq" id="WP_248394740.1">
    <property type="nucleotide sequence ID" value="NZ_CP096203.1"/>
</dbReference>
<proteinExistence type="predicted"/>
<gene>
    <name evidence="1" type="ORF">M0D58_07785</name>
</gene>